<sequence>MCGCCCIAAIVRNRPSNGRRTQWICLGRIVRYRCYPAVVRNGWLAEGHVDRIATILAGGYVQGRRSRNGGRDSIPYRDSLDSCCLNAFVLQQSPSDKCCPQREACWCVIDECKIRNICAYQRRRAEINNSRGTSPNVRTDH</sequence>
<evidence type="ECO:0000313" key="2">
    <source>
        <dbReference type="Proteomes" id="UP000010953"/>
    </source>
</evidence>
<protein>
    <submittedName>
        <fullName evidence="1">Uncharacterized protein</fullName>
    </submittedName>
</protein>
<gene>
    <name evidence="1" type="ORF">C943_02796</name>
</gene>
<proteinExistence type="predicted"/>
<dbReference type="AlphaFoldDB" id="M7X7H1"/>
<dbReference type="STRING" id="1239962.C943_02796"/>
<dbReference type="InParanoid" id="M7X7H1"/>
<reference evidence="1" key="1">
    <citation type="submission" date="2013-01" db="EMBL/GenBank/DDBJ databases">
        <title>Genome assembly of Mariniradius saccharolyticus AK6.</title>
        <authorList>
            <person name="Vaidya B."/>
            <person name="Khatri I."/>
            <person name="Tanuku N.R.S."/>
            <person name="Subramanian S."/>
            <person name="Pinnaka A."/>
        </authorList>
    </citation>
    <scope>NUCLEOTIDE SEQUENCE [LARGE SCALE GENOMIC DNA]</scope>
    <source>
        <strain evidence="1">AK6</strain>
    </source>
</reference>
<dbReference type="Proteomes" id="UP000010953">
    <property type="component" value="Unassembled WGS sequence"/>
</dbReference>
<keyword evidence="2" id="KW-1185">Reference proteome</keyword>
<organism evidence="1 2">
    <name type="scientific">Mariniradius saccharolyticus AK6</name>
    <dbReference type="NCBI Taxonomy" id="1239962"/>
    <lineage>
        <taxon>Bacteria</taxon>
        <taxon>Pseudomonadati</taxon>
        <taxon>Bacteroidota</taxon>
        <taxon>Cytophagia</taxon>
        <taxon>Cytophagales</taxon>
        <taxon>Cyclobacteriaceae</taxon>
        <taxon>Mariniradius</taxon>
    </lineage>
</organism>
<accession>M7X7H1</accession>
<dbReference type="EMBL" id="AMZY02000027">
    <property type="protein sequence ID" value="EMS30919.1"/>
    <property type="molecule type" value="Genomic_DNA"/>
</dbReference>
<name>M7X7H1_9BACT</name>
<comment type="caution">
    <text evidence="1">The sequence shown here is derived from an EMBL/GenBank/DDBJ whole genome shotgun (WGS) entry which is preliminary data.</text>
</comment>
<evidence type="ECO:0000313" key="1">
    <source>
        <dbReference type="EMBL" id="EMS30919.1"/>
    </source>
</evidence>